<sequence>MLKNSNIRLVKVIIDLAIFLEFTSEELLNPDSAIEIMEQMAAELQLLNDDEKQEVIRLFQDLSDNYTGEVYDYVKGLPEFLGLI</sequence>
<reference evidence="1 2" key="1">
    <citation type="submission" date="2014-03" db="EMBL/GenBank/DDBJ databases">
        <title>Draft Genome of Photorhabdus luminescens BA1, an Egyptian Isolate.</title>
        <authorList>
            <person name="Ghazal S."/>
            <person name="Hurst S.G.IV."/>
            <person name="Morris K."/>
            <person name="Thomas K."/>
            <person name="Tisa L.S."/>
        </authorList>
    </citation>
    <scope>NUCLEOTIDE SEQUENCE [LARGE SCALE GENOMIC DNA]</scope>
    <source>
        <strain evidence="1 2">BA1</strain>
    </source>
</reference>
<dbReference type="RefSeq" id="WP_036782105.1">
    <property type="nucleotide sequence ID" value="NZ_CAWLTM010000042.1"/>
</dbReference>
<dbReference type="EMBL" id="JFGV01000073">
    <property type="protein sequence ID" value="EYU13683.1"/>
    <property type="molecule type" value="Genomic_DNA"/>
</dbReference>
<organism evidence="1 2">
    <name type="scientific">Photorhabdus aegyptia</name>
    <dbReference type="NCBI Taxonomy" id="2805098"/>
    <lineage>
        <taxon>Bacteria</taxon>
        <taxon>Pseudomonadati</taxon>
        <taxon>Pseudomonadota</taxon>
        <taxon>Gammaproteobacteria</taxon>
        <taxon>Enterobacterales</taxon>
        <taxon>Morganellaceae</taxon>
        <taxon>Photorhabdus</taxon>
    </lineage>
</organism>
<name>A0A022PFF4_9GAMM</name>
<dbReference type="Proteomes" id="UP000023464">
    <property type="component" value="Unassembled WGS sequence"/>
</dbReference>
<gene>
    <name evidence="1" type="ORF">BA1DRAFT_03807</name>
</gene>
<dbReference type="AlphaFoldDB" id="A0A022PFF4"/>
<proteinExistence type="predicted"/>
<evidence type="ECO:0000313" key="1">
    <source>
        <dbReference type="EMBL" id="EYU13683.1"/>
    </source>
</evidence>
<protein>
    <submittedName>
        <fullName evidence="1">Uncharacterized protein</fullName>
    </submittedName>
</protein>
<dbReference type="PATRIC" id="fig|1393736.3.peg.3882"/>
<evidence type="ECO:0000313" key="2">
    <source>
        <dbReference type="Proteomes" id="UP000023464"/>
    </source>
</evidence>
<keyword evidence="2" id="KW-1185">Reference proteome</keyword>
<accession>A0A022PFF4</accession>
<comment type="caution">
    <text evidence="1">The sequence shown here is derived from an EMBL/GenBank/DDBJ whole genome shotgun (WGS) entry which is preliminary data.</text>
</comment>